<evidence type="ECO:0000256" key="26">
    <source>
        <dbReference type="ARBA" id="ARBA00036876"/>
    </source>
</evidence>
<name>A0A3B3WQ09_9TELE</name>
<evidence type="ECO:0000256" key="31">
    <source>
        <dbReference type="ARBA" id="ARBA00042099"/>
    </source>
</evidence>
<feature type="binding site" evidence="42">
    <location>
        <position position="444"/>
    </location>
    <ligand>
        <name>Ca(2+)</name>
        <dbReference type="ChEBI" id="CHEBI:29108"/>
    </ligand>
</feature>
<keyword evidence="21" id="KW-0472">Membrane</keyword>
<dbReference type="Gene3D" id="3.90.260.10">
    <property type="entry name" value="Transglutaminase-like"/>
    <property type="match status" value="1"/>
</dbReference>
<feature type="active site" evidence="41">
    <location>
        <position position="321"/>
    </location>
</feature>
<dbReference type="PANTHER" id="PTHR11590:SF6">
    <property type="entry name" value="PROTEIN-GLUTAMINE GAMMA-GLUTAMYLTRANSFERASE 2"/>
    <property type="match status" value="1"/>
</dbReference>
<dbReference type="Ensembl" id="ENSPMET00000008537.1">
    <property type="protein sequence ID" value="ENSPMEP00000004817.1"/>
    <property type="gene ID" value="ENSPMEG00000006107.1"/>
</dbReference>
<comment type="catalytic activity">
    <reaction evidence="39">
        <text>L-glutaminyl-[protein] + (R)-noradrenaline = 5-(R)-noradrenalinyl-L-glutamyl-[protein] + NH4(+)</text>
        <dbReference type="Rhea" id="RHEA:66560"/>
        <dbReference type="Rhea" id="RHEA-COMP:10207"/>
        <dbReference type="Rhea" id="RHEA-COMP:17054"/>
        <dbReference type="ChEBI" id="CHEBI:28938"/>
        <dbReference type="ChEBI" id="CHEBI:30011"/>
        <dbReference type="ChEBI" id="CHEBI:72587"/>
        <dbReference type="ChEBI" id="CHEBI:167178"/>
    </reaction>
    <physiologicalReaction direction="left-to-right" evidence="39">
        <dbReference type="Rhea" id="RHEA:66561"/>
    </physiologicalReaction>
</comment>
<evidence type="ECO:0000256" key="3">
    <source>
        <dbReference type="ARBA" id="ARBA00004236"/>
    </source>
</evidence>
<evidence type="ECO:0000256" key="39">
    <source>
        <dbReference type="ARBA" id="ARBA00048230"/>
    </source>
</evidence>
<evidence type="ECO:0000256" key="40">
    <source>
        <dbReference type="ARBA" id="ARBA00048365"/>
    </source>
</evidence>
<evidence type="ECO:0000256" key="36">
    <source>
        <dbReference type="ARBA" id="ARBA00043138"/>
    </source>
</evidence>
<dbReference type="InterPro" id="IPR038765">
    <property type="entry name" value="Papain-like_cys_pep_sf"/>
</dbReference>
<dbReference type="InterPro" id="IPR013783">
    <property type="entry name" value="Ig-like_fold"/>
</dbReference>
<evidence type="ECO:0000256" key="17">
    <source>
        <dbReference type="ARBA" id="ARBA00022801"/>
    </source>
</evidence>
<keyword evidence="20" id="KW-0342">GTP-binding</keyword>
<organism evidence="44 45">
    <name type="scientific">Poecilia mexicana</name>
    <dbReference type="NCBI Taxonomy" id="48701"/>
    <lineage>
        <taxon>Eukaryota</taxon>
        <taxon>Metazoa</taxon>
        <taxon>Chordata</taxon>
        <taxon>Craniata</taxon>
        <taxon>Vertebrata</taxon>
        <taxon>Euteleostomi</taxon>
        <taxon>Actinopterygii</taxon>
        <taxon>Neopterygii</taxon>
        <taxon>Teleostei</taxon>
        <taxon>Neoteleostei</taxon>
        <taxon>Acanthomorphata</taxon>
        <taxon>Ovalentaria</taxon>
        <taxon>Atherinomorphae</taxon>
        <taxon>Cyprinodontiformes</taxon>
        <taxon>Poeciliidae</taxon>
        <taxon>Poeciliinae</taxon>
        <taxon>Poecilia</taxon>
    </lineage>
</organism>
<evidence type="ECO:0000256" key="27">
    <source>
        <dbReference type="ARBA" id="ARBA00039019"/>
    </source>
</evidence>
<protein>
    <recommendedName>
        <fullName evidence="28">Protein-glutamine gamma-glutamyltransferase 2</fullName>
        <ecNumber evidence="24">2.3.2.13</ecNumber>
        <ecNumber evidence="27">3.5.1.44</ecNumber>
    </recommendedName>
    <alternativeName>
        <fullName evidence="31">Isopeptidase TGM2</fullName>
    </alternativeName>
    <alternativeName>
        <fullName evidence="33">Protein-glutamine deamidase TGM2</fullName>
    </alternativeName>
    <alternativeName>
        <fullName evidence="32">Protein-glutamine dopaminyltransferase TGM2</fullName>
    </alternativeName>
    <alternativeName>
        <fullName evidence="35">Protein-glutamine histaminyltransferase TGM2</fullName>
    </alternativeName>
    <alternativeName>
        <fullName evidence="36">Protein-glutamine noradrenalinyltransferase TGM2</fullName>
    </alternativeName>
    <alternativeName>
        <fullName evidence="34">Protein-glutamine serotonyltransferase TGM2</fullName>
    </alternativeName>
    <alternativeName>
        <fullName evidence="30">Tissue transglutaminase</fullName>
    </alternativeName>
    <alternativeName>
        <fullName evidence="29">Transglutaminase-2</fullName>
    </alternativeName>
</protein>
<evidence type="ECO:0000256" key="29">
    <source>
        <dbReference type="ARBA" id="ARBA00041650"/>
    </source>
</evidence>
<evidence type="ECO:0000256" key="32">
    <source>
        <dbReference type="ARBA" id="ARBA00042105"/>
    </source>
</evidence>
<dbReference type="GO" id="GO:0007399">
    <property type="term" value="P:nervous system development"/>
    <property type="evidence" value="ECO:0007669"/>
    <property type="project" value="UniProtKB-ARBA"/>
</dbReference>
<dbReference type="GO" id="GO:0005694">
    <property type="term" value="C:chromosome"/>
    <property type="evidence" value="ECO:0007669"/>
    <property type="project" value="UniProtKB-SubCell"/>
</dbReference>
<evidence type="ECO:0000256" key="25">
    <source>
        <dbReference type="ARBA" id="ARBA00036377"/>
    </source>
</evidence>
<feature type="binding site" evidence="42">
    <location>
        <position position="446"/>
    </location>
    <ligand>
        <name>Ca(2+)</name>
        <dbReference type="ChEBI" id="CHEBI:29108"/>
    </ligand>
</feature>
<evidence type="ECO:0000256" key="13">
    <source>
        <dbReference type="ARBA" id="ARBA00022670"/>
    </source>
</evidence>
<dbReference type="GO" id="GO:0046872">
    <property type="term" value="F:metal ion binding"/>
    <property type="evidence" value="ECO:0007669"/>
    <property type="project" value="UniProtKB-KW"/>
</dbReference>
<evidence type="ECO:0000256" key="20">
    <source>
        <dbReference type="ARBA" id="ARBA00023134"/>
    </source>
</evidence>
<feature type="binding site" evidence="42">
    <location>
        <position position="498"/>
    </location>
    <ligand>
        <name>Ca(2+)</name>
        <dbReference type="ChEBI" id="CHEBI:29108"/>
    </ligand>
</feature>
<dbReference type="InterPro" id="IPR001102">
    <property type="entry name" value="Transglutaminase_N"/>
</dbReference>
<dbReference type="InterPro" id="IPR008958">
    <property type="entry name" value="Transglutaminase_C"/>
</dbReference>
<evidence type="ECO:0000256" key="6">
    <source>
        <dbReference type="ARBA" id="ARBA00004514"/>
    </source>
</evidence>
<comment type="catalytic activity">
    <reaction evidence="37">
        <text>L-glutaminyl-[protein] + H2O = L-glutamyl-[protein] + NH4(+)</text>
        <dbReference type="Rhea" id="RHEA:16441"/>
        <dbReference type="Rhea" id="RHEA-COMP:10207"/>
        <dbReference type="Rhea" id="RHEA-COMP:10208"/>
        <dbReference type="ChEBI" id="CHEBI:15377"/>
        <dbReference type="ChEBI" id="CHEBI:28938"/>
        <dbReference type="ChEBI" id="CHEBI:29973"/>
        <dbReference type="ChEBI" id="CHEBI:30011"/>
        <dbReference type="EC" id="3.5.1.44"/>
    </reaction>
    <physiologicalReaction direction="left-to-right" evidence="37">
        <dbReference type="Rhea" id="RHEA:16442"/>
    </physiologicalReaction>
</comment>
<dbReference type="EC" id="3.5.1.44" evidence="27"/>
<dbReference type="GO" id="GO:0005739">
    <property type="term" value="C:mitochondrion"/>
    <property type="evidence" value="ECO:0007669"/>
    <property type="project" value="UniProtKB-SubCell"/>
</dbReference>
<dbReference type="GO" id="GO:0005829">
    <property type="term" value="C:cytosol"/>
    <property type="evidence" value="ECO:0007669"/>
    <property type="project" value="UniProtKB-SubCell"/>
</dbReference>
<keyword evidence="15 42" id="KW-0479">Metal-binding</keyword>
<evidence type="ECO:0000256" key="41">
    <source>
        <dbReference type="PIRSR" id="PIRSR000459-1"/>
    </source>
</evidence>
<keyword evidence="22" id="KW-0539">Nucleus</keyword>
<dbReference type="SUPFAM" id="SSF81296">
    <property type="entry name" value="E set domains"/>
    <property type="match status" value="1"/>
</dbReference>
<keyword evidence="11" id="KW-0964">Secreted</keyword>
<feature type="active site" evidence="41">
    <location>
        <position position="404"/>
    </location>
</feature>
<feature type="active site" evidence="41">
    <location>
        <position position="379"/>
    </location>
</feature>
<keyword evidence="16" id="KW-0547">Nucleotide-binding</keyword>
<comment type="similarity">
    <text evidence="7">Belongs to the transglutaminase superfamily. Transglutaminase family.</text>
</comment>
<dbReference type="AlphaFoldDB" id="A0A3B3WQ09"/>
<evidence type="ECO:0000313" key="44">
    <source>
        <dbReference type="Ensembl" id="ENSPMEP00000004817.1"/>
    </source>
</evidence>
<reference evidence="44" key="2">
    <citation type="submission" date="2025-09" db="UniProtKB">
        <authorList>
            <consortium name="Ensembl"/>
        </authorList>
    </citation>
    <scope>IDENTIFICATION</scope>
</reference>
<dbReference type="GO" id="GO:0003810">
    <property type="term" value="F:protein-glutamine gamma-glutamyltransferase activity"/>
    <property type="evidence" value="ECO:0007669"/>
    <property type="project" value="UniProtKB-EC"/>
</dbReference>
<evidence type="ECO:0000256" key="18">
    <source>
        <dbReference type="ARBA" id="ARBA00022837"/>
    </source>
</evidence>
<evidence type="ECO:0000256" key="22">
    <source>
        <dbReference type="ARBA" id="ARBA00023242"/>
    </source>
</evidence>
<evidence type="ECO:0000256" key="10">
    <source>
        <dbReference type="ARBA" id="ARBA00022490"/>
    </source>
</evidence>
<evidence type="ECO:0000256" key="38">
    <source>
        <dbReference type="ARBA" id="ARBA00047876"/>
    </source>
</evidence>
<dbReference type="GO" id="GO:0005634">
    <property type="term" value="C:nucleus"/>
    <property type="evidence" value="ECO:0007669"/>
    <property type="project" value="UniProtKB-SubCell"/>
</dbReference>
<dbReference type="Pfam" id="PF00927">
    <property type="entry name" value="Transglut_C"/>
    <property type="match status" value="1"/>
</dbReference>
<comment type="cofactor">
    <cofactor evidence="42">
        <name>Ca(2+)</name>
        <dbReference type="ChEBI" id="CHEBI:29108"/>
    </cofactor>
    <text evidence="42">Binds 1 Ca(2+) ion per subunit.</text>
</comment>
<evidence type="ECO:0000256" key="42">
    <source>
        <dbReference type="PIRSR" id="PIRSR000459-2"/>
    </source>
</evidence>
<keyword evidence="17" id="KW-0378">Hydrolase</keyword>
<comment type="catalytic activity">
    <reaction evidence="40">
        <text>L-glutaminyl-[protein] + dopamine = 5-dopaminyl-L-glutamyl-[protein] + NH4(+)</text>
        <dbReference type="Rhea" id="RHEA:66556"/>
        <dbReference type="Rhea" id="RHEA-COMP:10207"/>
        <dbReference type="Rhea" id="RHEA-COMP:17053"/>
        <dbReference type="ChEBI" id="CHEBI:28938"/>
        <dbReference type="ChEBI" id="CHEBI:30011"/>
        <dbReference type="ChEBI" id="CHEBI:59905"/>
        <dbReference type="ChEBI" id="CHEBI:167175"/>
    </reaction>
    <physiologicalReaction direction="left-to-right" evidence="40">
        <dbReference type="Rhea" id="RHEA:66557"/>
    </physiologicalReaction>
</comment>
<comment type="catalytic activity">
    <reaction evidence="25">
        <text>L-glutaminyl-[protein] + serotonin = 5-serotonyl-L-glutamyl-[protein] + NH4(+)</text>
        <dbReference type="Rhea" id="RHEA:66552"/>
        <dbReference type="Rhea" id="RHEA-COMP:10207"/>
        <dbReference type="Rhea" id="RHEA-COMP:17052"/>
        <dbReference type="ChEBI" id="CHEBI:28938"/>
        <dbReference type="ChEBI" id="CHEBI:30011"/>
        <dbReference type="ChEBI" id="CHEBI:167174"/>
        <dbReference type="ChEBI" id="CHEBI:350546"/>
    </reaction>
    <physiologicalReaction direction="left-to-right" evidence="25">
        <dbReference type="Rhea" id="RHEA:66553"/>
    </physiologicalReaction>
</comment>
<feature type="domain" description="Transglutaminase-like" evidence="43">
    <location>
        <begin position="313"/>
        <end position="407"/>
    </location>
</feature>
<evidence type="ECO:0000313" key="45">
    <source>
        <dbReference type="Proteomes" id="UP000261480"/>
    </source>
</evidence>
<dbReference type="InterPro" id="IPR036238">
    <property type="entry name" value="Transglutaminase_C_sf"/>
</dbReference>
<dbReference type="InterPro" id="IPR050779">
    <property type="entry name" value="Transglutaminase"/>
</dbReference>
<evidence type="ECO:0000256" key="33">
    <source>
        <dbReference type="ARBA" id="ARBA00042239"/>
    </source>
</evidence>
<keyword evidence="10" id="KW-0963">Cytoplasm</keyword>
<dbReference type="PIRSF" id="PIRSF000459">
    <property type="entry name" value="TGM_EBP42"/>
    <property type="match status" value="1"/>
</dbReference>
<dbReference type="SUPFAM" id="SSF49309">
    <property type="entry name" value="Transglutaminase, two C-terminal domains"/>
    <property type="match status" value="2"/>
</dbReference>
<evidence type="ECO:0000256" key="23">
    <source>
        <dbReference type="ARBA" id="ARBA00023315"/>
    </source>
</evidence>
<dbReference type="GO" id="GO:0050568">
    <property type="term" value="F:protein-glutamine glutaminase activity"/>
    <property type="evidence" value="ECO:0007669"/>
    <property type="project" value="UniProtKB-EC"/>
</dbReference>
<evidence type="ECO:0000256" key="16">
    <source>
        <dbReference type="ARBA" id="ARBA00022741"/>
    </source>
</evidence>
<keyword evidence="14" id="KW-0808">Transferase</keyword>
<evidence type="ECO:0000259" key="43">
    <source>
        <dbReference type="SMART" id="SM00460"/>
    </source>
</evidence>
<dbReference type="Gene3D" id="2.60.40.10">
    <property type="entry name" value="Immunoglobulins"/>
    <property type="match status" value="3"/>
</dbReference>
<evidence type="ECO:0000256" key="5">
    <source>
        <dbReference type="ARBA" id="ARBA00004498"/>
    </source>
</evidence>
<evidence type="ECO:0000256" key="15">
    <source>
        <dbReference type="ARBA" id="ARBA00022723"/>
    </source>
</evidence>
<evidence type="ECO:0000256" key="12">
    <source>
        <dbReference type="ARBA" id="ARBA00022530"/>
    </source>
</evidence>
<evidence type="ECO:0000256" key="4">
    <source>
        <dbReference type="ARBA" id="ARBA00004286"/>
    </source>
</evidence>
<dbReference type="GO" id="GO:0005525">
    <property type="term" value="F:GTP binding"/>
    <property type="evidence" value="ECO:0007669"/>
    <property type="project" value="UniProtKB-KW"/>
</dbReference>
<keyword evidence="9" id="KW-1003">Cell membrane</keyword>
<evidence type="ECO:0000256" key="37">
    <source>
        <dbReference type="ARBA" id="ARBA00047868"/>
    </source>
</evidence>
<keyword evidence="18 42" id="KW-0106">Calcium</keyword>
<feature type="binding site" evidence="42">
    <location>
        <position position="493"/>
    </location>
    <ligand>
        <name>Ca(2+)</name>
        <dbReference type="ChEBI" id="CHEBI:29108"/>
    </ligand>
</feature>
<evidence type="ECO:0000256" key="35">
    <source>
        <dbReference type="ARBA" id="ARBA00043104"/>
    </source>
</evidence>
<evidence type="ECO:0000256" key="14">
    <source>
        <dbReference type="ARBA" id="ARBA00022679"/>
    </source>
</evidence>
<sequence length="711" mass="79628">MFSLSNDLSSSDGLSDSSGFLRSSRFSSSTGFSSSNKWINNHAYSAFKEVDLHCETNNNDHHTSQISVNQLIVRRGQPFNITLKMAKPFNPDSDQLTMKVVTGKYPSEERGTMSRFGVPDKVELSPCAIAVWKAELQKNSLPETGMLALTITPPAHAPVGEYKLSAGLKAEENELAELFVLFNPWCSEDWVFLPNEAERQEYVMNQHGIIYKGSDQYIHGLSWDFGQFEEDMVQICLKLLDLSRKHKRDPADDVSARCNPIYVGRVVTNMVNKEDANDGVLVGNWSDDYSRGFPPTHWSGSYDILKQWYTTSFKRVSYGQCWVFAGIMCSVMRLLGIPCRVVTNFQSAHDSNANLTIDKYYGDFLVRPKETDERVWNFHVWVEGWMRRPDLAEDGRYDGWQALDGTPQELSENVFCCGPTPVSAILKGDVHLKYDVLFVSAEVNADVVSWLVKRDGSKVEMFSDTKSVGQHISTKAVGSNERVDITNTYKHTEGSAMERAVFRYALSKLDINNTKPTDGNAAPQLIIKFEEESTPVNGQDVKMKLVLRNEGSSARTLSIGVSVQAMTYTGRLKENIKNEVIEKELLPGNDLTIPIQVPYSSYSKQMVSCQTMNISALITDIQNNQIYVADDRVVLKDPPISLTVPDEARVDQKMTFKVDFKNPVNETLTGCTLTVSGTGLVQSEEIIKYVGKCAYIGAGFQSLRTNQSLKM</sequence>
<dbReference type="InterPro" id="IPR002931">
    <property type="entry name" value="Transglutaminase-like"/>
</dbReference>
<dbReference type="InterPro" id="IPR036985">
    <property type="entry name" value="Transglutaminase-like_sf"/>
</dbReference>
<keyword evidence="12" id="KW-0272">Extracellular matrix</keyword>
<evidence type="ECO:0000256" key="28">
    <source>
        <dbReference type="ARBA" id="ARBA00040561"/>
    </source>
</evidence>
<dbReference type="STRING" id="48701.ENSPMEP00000004817"/>
<accession>A0A3B3WQ09</accession>
<evidence type="ECO:0000256" key="19">
    <source>
        <dbReference type="ARBA" id="ARBA00023128"/>
    </source>
</evidence>
<evidence type="ECO:0000256" key="7">
    <source>
        <dbReference type="ARBA" id="ARBA00005968"/>
    </source>
</evidence>
<dbReference type="SMART" id="SM00460">
    <property type="entry name" value="TGc"/>
    <property type="match status" value="1"/>
</dbReference>
<comment type="subcellular location">
    <subcellularLocation>
        <location evidence="3">Cell membrane</location>
    </subcellularLocation>
    <subcellularLocation>
        <location evidence="4">Chromosome</location>
    </subcellularLocation>
    <subcellularLocation>
        <location evidence="6">Cytoplasm</location>
        <location evidence="6">Cytosol</location>
    </subcellularLocation>
    <subcellularLocation>
        <location evidence="2">Mitochondrion</location>
    </subcellularLocation>
    <subcellularLocation>
        <location evidence="1">Nucleus</location>
    </subcellularLocation>
    <subcellularLocation>
        <location evidence="5">Secreted</location>
        <location evidence="5">Extracellular space</location>
        <location evidence="5">Extracellular matrix</location>
    </subcellularLocation>
</comment>
<keyword evidence="19" id="KW-0496">Mitochondrion</keyword>
<keyword evidence="23" id="KW-0012">Acyltransferase</keyword>
<keyword evidence="45" id="KW-1185">Reference proteome</keyword>
<evidence type="ECO:0000256" key="8">
    <source>
        <dbReference type="ARBA" id="ARBA00022454"/>
    </source>
</evidence>
<evidence type="ECO:0000256" key="1">
    <source>
        <dbReference type="ARBA" id="ARBA00004123"/>
    </source>
</evidence>
<dbReference type="EC" id="2.3.2.13" evidence="24"/>
<dbReference type="Pfam" id="PF00868">
    <property type="entry name" value="Transglut_N"/>
    <property type="match status" value="1"/>
</dbReference>
<evidence type="ECO:0000256" key="2">
    <source>
        <dbReference type="ARBA" id="ARBA00004173"/>
    </source>
</evidence>
<dbReference type="InterPro" id="IPR014756">
    <property type="entry name" value="Ig_E-set"/>
</dbReference>
<reference evidence="44" key="1">
    <citation type="submission" date="2025-08" db="UniProtKB">
        <authorList>
            <consortium name="Ensembl"/>
        </authorList>
    </citation>
    <scope>IDENTIFICATION</scope>
</reference>
<dbReference type="GO" id="GO:0008233">
    <property type="term" value="F:peptidase activity"/>
    <property type="evidence" value="ECO:0007669"/>
    <property type="project" value="UniProtKB-KW"/>
</dbReference>
<dbReference type="SUPFAM" id="SSF54001">
    <property type="entry name" value="Cysteine proteinases"/>
    <property type="match status" value="1"/>
</dbReference>
<dbReference type="Proteomes" id="UP000261480">
    <property type="component" value="Unplaced"/>
</dbReference>
<dbReference type="FunFam" id="3.90.260.10:FF:000001">
    <property type="entry name" value="Protein-glutamine gamma-glutamyltransferase 2"/>
    <property type="match status" value="1"/>
</dbReference>
<evidence type="ECO:0000256" key="30">
    <source>
        <dbReference type="ARBA" id="ARBA00041677"/>
    </source>
</evidence>
<evidence type="ECO:0000256" key="34">
    <source>
        <dbReference type="ARBA" id="ARBA00042912"/>
    </source>
</evidence>
<dbReference type="PANTHER" id="PTHR11590">
    <property type="entry name" value="PROTEIN-GLUTAMINE GAMMA-GLUTAMYLTRANSFERASE"/>
    <property type="match status" value="1"/>
</dbReference>
<evidence type="ECO:0000256" key="11">
    <source>
        <dbReference type="ARBA" id="ARBA00022525"/>
    </source>
</evidence>
<dbReference type="Pfam" id="PF01841">
    <property type="entry name" value="Transglut_core"/>
    <property type="match status" value="1"/>
</dbReference>
<evidence type="ECO:0000256" key="24">
    <source>
        <dbReference type="ARBA" id="ARBA00024222"/>
    </source>
</evidence>
<dbReference type="InterPro" id="IPR023608">
    <property type="entry name" value="Transglutaminase_animal"/>
</dbReference>
<dbReference type="GO" id="GO:0006508">
    <property type="term" value="P:proteolysis"/>
    <property type="evidence" value="ECO:0007669"/>
    <property type="project" value="UniProtKB-KW"/>
</dbReference>
<evidence type="ECO:0000256" key="9">
    <source>
        <dbReference type="ARBA" id="ARBA00022475"/>
    </source>
</evidence>
<proteinExistence type="inferred from homology"/>
<dbReference type="GO" id="GO:0005886">
    <property type="term" value="C:plasma membrane"/>
    <property type="evidence" value="ECO:0007669"/>
    <property type="project" value="UniProtKB-SubCell"/>
</dbReference>
<comment type="catalytic activity">
    <reaction evidence="38">
        <text>L-glutaminyl-[protein] + histamine = 5-histaminyl-L-glutamyl-[protein] + NH4(+)</text>
        <dbReference type="Rhea" id="RHEA:66564"/>
        <dbReference type="Rhea" id="RHEA-COMP:10207"/>
        <dbReference type="Rhea" id="RHEA-COMP:17056"/>
        <dbReference type="ChEBI" id="CHEBI:28938"/>
        <dbReference type="ChEBI" id="CHEBI:30011"/>
        <dbReference type="ChEBI" id="CHEBI:58432"/>
        <dbReference type="ChEBI" id="CHEBI:167179"/>
    </reaction>
    <physiologicalReaction direction="left-to-right" evidence="38">
        <dbReference type="Rhea" id="RHEA:66565"/>
    </physiologicalReaction>
</comment>
<comment type="catalytic activity">
    <reaction evidence="26">
        <text>L-glutaminyl-[protein] + L-lysyl-[protein] = [protein]-L-lysyl-N(6)-5-L-glutamyl-[protein] + NH4(+)</text>
        <dbReference type="Rhea" id="RHEA:54816"/>
        <dbReference type="Rhea" id="RHEA-COMP:9752"/>
        <dbReference type="Rhea" id="RHEA-COMP:10207"/>
        <dbReference type="Rhea" id="RHEA-COMP:14005"/>
        <dbReference type="ChEBI" id="CHEBI:28938"/>
        <dbReference type="ChEBI" id="CHEBI:29969"/>
        <dbReference type="ChEBI" id="CHEBI:30011"/>
        <dbReference type="ChEBI" id="CHEBI:138370"/>
        <dbReference type="EC" id="2.3.2.13"/>
    </reaction>
    <physiologicalReaction direction="left-to-right" evidence="26">
        <dbReference type="Rhea" id="RHEA:54817"/>
    </physiologicalReaction>
</comment>
<evidence type="ECO:0000256" key="21">
    <source>
        <dbReference type="ARBA" id="ARBA00023136"/>
    </source>
</evidence>
<keyword evidence="13" id="KW-0645">Protease</keyword>
<keyword evidence="8" id="KW-0158">Chromosome</keyword>